<dbReference type="InterPro" id="IPR001940">
    <property type="entry name" value="Peptidase_S1C"/>
</dbReference>
<dbReference type="Gene3D" id="3.20.190.20">
    <property type="match status" value="1"/>
</dbReference>
<dbReference type="Pfam" id="PF17815">
    <property type="entry name" value="PDZ_3"/>
    <property type="match status" value="1"/>
</dbReference>
<feature type="domain" description="PDZ" evidence="5">
    <location>
        <begin position="271"/>
        <end position="355"/>
    </location>
</feature>
<dbReference type="Proteomes" id="UP000245539">
    <property type="component" value="Unassembled WGS sequence"/>
</dbReference>
<evidence type="ECO:0000256" key="1">
    <source>
        <dbReference type="ARBA" id="ARBA00022670"/>
    </source>
</evidence>
<sequence length="520" mass="58077">MKLNSKNHQIQGGNMVLIGTKNIIIRLIFTIVLSICWGTSTAKTTNNPDLKLSDSVVMVYATSKSDNPRAPWSSHTLSGSGSGFMLEGGRIITNAHVVENHTFIEIQRDGDSKRFEAVVEAVAHEVDLAILKLKTPDELKNIEPLVLGELPDVHQEVTVYGYPVGGQALSITKGIISRIEHQMFVHSYLTFQAIQVDAAINPGNSGGPALVNGKVVGVVMQSRNGEENIGYMIPVTILKRFLSDMADGKYDGFPELSAHFQSLVSPALRKGYNLTEEQSGVLVSKVCFNTPTYDHLKKGDIITHIDDQKIENNGMVLTGDRHRVDFEHFVQLHQMGDSVKLGLVRDGEAMVVNIPLTKSLKSSFVFDQDPRYMIYGGFVMVANEVSDDCLTEEEFVQQKDDMQKDEIIVSQVLASSANRGFHDRIYTTLHKVNGKSFKSFKEFYELISQNKSPVLLLENEHGYQIAIDRELAESEHEELLKKYRVQKAHSAEVDEWRKALEKKLHLTSKVEKPEATKNPL</sequence>
<dbReference type="EMBL" id="QGKM01000136">
    <property type="protein sequence ID" value="PWQ92025.1"/>
    <property type="molecule type" value="Genomic_DNA"/>
</dbReference>
<dbReference type="InterPro" id="IPR046449">
    <property type="entry name" value="DEGP_PDZ_sf"/>
</dbReference>
<dbReference type="InterPro" id="IPR001478">
    <property type="entry name" value="PDZ"/>
</dbReference>
<keyword evidence="1 7" id="KW-0645">Protease</keyword>
<evidence type="ECO:0000313" key="7">
    <source>
        <dbReference type="EMBL" id="PWQ92025.1"/>
    </source>
</evidence>
<dbReference type="Pfam" id="PF13180">
    <property type="entry name" value="PDZ_2"/>
    <property type="match status" value="1"/>
</dbReference>
<keyword evidence="4" id="KW-0812">Transmembrane</keyword>
<evidence type="ECO:0000259" key="6">
    <source>
        <dbReference type="Pfam" id="PF17815"/>
    </source>
</evidence>
<dbReference type="InterPro" id="IPR041517">
    <property type="entry name" value="DEGP_PDZ"/>
</dbReference>
<feature type="domain" description="Protease Do-like PDZ" evidence="6">
    <location>
        <begin position="366"/>
        <end position="491"/>
    </location>
</feature>
<dbReference type="OrthoDB" id="9758917at2"/>
<dbReference type="InterPro" id="IPR036034">
    <property type="entry name" value="PDZ_sf"/>
</dbReference>
<keyword evidence="3" id="KW-0720">Serine protease</keyword>
<keyword evidence="8" id="KW-1185">Reference proteome</keyword>
<dbReference type="SUPFAM" id="SSF50494">
    <property type="entry name" value="Trypsin-like serine proteases"/>
    <property type="match status" value="1"/>
</dbReference>
<reference evidence="7 8" key="1">
    <citation type="submission" date="2018-05" db="EMBL/GenBank/DDBJ databases">
        <title>Leucothrix arctica sp. nov., isolated from Arctic seawater.</title>
        <authorList>
            <person name="Choi A."/>
            <person name="Baek K."/>
        </authorList>
    </citation>
    <scope>NUCLEOTIDE SEQUENCE [LARGE SCALE GENOMIC DNA]</scope>
    <source>
        <strain evidence="7 8">JCM 18388</strain>
    </source>
</reference>
<dbReference type="SUPFAM" id="SSF50156">
    <property type="entry name" value="PDZ domain-like"/>
    <property type="match status" value="1"/>
</dbReference>
<protein>
    <submittedName>
        <fullName evidence="7">Serine protease</fullName>
    </submittedName>
</protein>
<dbReference type="AlphaFoldDB" id="A0A317C046"/>
<evidence type="ECO:0000256" key="2">
    <source>
        <dbReference type="ARBA" id="ARBA00022801"/>
    </source>
</evidence>
<keyword evidence="2" id="KW-0378">Hydrolase</keyword>
<comment type="caution">
    <text evidence="7">The sequence shown here is derived from an EMBL/GenBank/DDBJ whole genome shotgun (WGS) entry which is preliminary data.</text>
</comment>
<dbReference type="Gene3D" id="2.30.42.10">
    <property type="match status" value="1"/>
</dbReference>
<dbReference type="GO" id="GO:0004252">
    <property type="term" value="F:serine-type endopeptidase activity"/>
    <property type="evidence" value="ECO:0007669"/>
    <property type="project" value="InterPro"/>
</dbReference>
<feature type="transmembrane region" description="Helical" evidence="4">
    <location>
        <begin position="23"/>
        <end position="40"/>
    </location>
</feature>
<evidence type="ECO:0000256" key="4">
    <source>
        <dbReference type="SAM" id="Phobius"/>
    </source>
</evidence>
<keyword evidence="4" id="KW-1133">Transmembrane helix</keyword>
<name>A0A317C046_9GAMM</name>
<evidence type="ECO:0000259" key="5">
    <source>
        <dbReference type="Pfam" id="PF13180"/>
    </source>
</evidence>
<accession>A0A317C046</accession>
<evidence type="ECO:0000256" key="3">
    <source>
        <dbReference type="ARBA" id="ARBA00022825"/>
    </source>
</evidence>
<evidence type="ECO:0000313" key="8">
    <source>
        <dbReference type="Proteomes" id="UP000245539"/>
    </source>
</evidence>
<dbReference type="Gene3D" id="2.40.10.120">
    <property type="match status" value="1"/>
</dbReference>
<dbReference type="Pfam" id="PF13365">
    <property type="entry name" value="Trypsin_2"/>
    <property type="match status" value="1"/>
</dbReference>
<keyword evidence="4" id="KW-0472">Membrane</keyword>
<proteinExistence type="predicted"/>
<dbReference type="InterPro" id="IPR009003">
    <property type="entry name" value="Peptidase_S1_PA"/>
</dbReference>
<dbReference type="GO" id="GO:0006508">
    <property type="term" value="P:proteolysis"/>
    <property type="evidence" value="ECO:0007669"/>
    <property type="project" value="UniProtKB-KW"/>
</dbReference>
<gene>
    <name evidence="7" type="ORF">DKW60_23290</name>
</gene>
<dbReference type="PANTHER" id="PTHR45980:SF9">
    <property type="entry name" value="PROTEASE DO-LIKE 10, MITOCHONDRIAL-RELATED"/>
    <property type="match status" value="1"/>
</dbReference>
<organism evidence="7 8">
    <name type="scientific">Leucothrix pacifica</name>
    <dbReference type="NCBI Taxonomy" id="1247513"/>
    <lineage>
        <taxon>Bacteria</taxon>
        <taxon>Pseudomonadati</taxon>
        <taxon>Pseudomonadota</taxon>
        <taxon>Gammaproteobacteria</taxon>
        <taxon>Thiotrichales</taxon>
        <taxon>Thiotrichaceae</taxon>
        <taxon>Leucothrix</taxon>
    </lineage>
</organism>
<dbReference type="PRINTS" id="PR00834">
    <property type="entry name" value="PROTEASES2C"/>
</dbReference>
<dbReference type="PANTHER" id="PTHR45980">
    <property type="match status" value="1"/>
</dbReference>